<dbReference type="EMBL" id="JAJOMB010000024">
    <property type="protein sequence ID" value="MCD5315747.1"/>
    <property type="molecule type" value="Genomic_DNA"/>
</dbReference>
<dbReference type="InterPro" id="IPR036188">
    <property type="entry name" value="FAD/NAD-bd_sf"/>
</dbReference>
<dbReference type="Pfam" id="PF21274">
    <property type="entry name" value="Rng_hyd_C"/>
    <property type="match status" value="1"/>
</dbReference>
<gene>
    <name evidence="5" type="ORF">LR394_33110</name>
</gene>
<dbReference type="Proteomes" id="UP001138997">
    <property type="component" value="Unassembled WGS sequence"/>
</dbReference>
<comment type="cofactor">
    <cofactor evidence="1">
        <name>FAD</name>
        <dbReference type="ChEBI" id="CHEBI:57692"/>
    </cofactor>
</comment>
<keyword evidence="6" id="KW-1185">Reference proteome</keyword>
<keyword evidence="5" id="KW-0503">Monooxygenase</keyword>
<dbReference type="Gene3D" id="3.50.50.60">
    <property type="entry name" value="FAD/NAD(P)-binding domain"/>
    <property type="match status" value="1"/>
</dbReference>
<dbReference type="SUPFAM" id="SSF51905">
    <property type="entry name" value="FAD/NAD(P)-binding domain"/>
    <property type="match status" value="1"/>
</dbReference>
<comment type="caution">
    <text evidence="5">The sequence shown here is derived from an EMBL/GenBank/DDBJ whole genome shotgun (WGS) entry which is preliminary data.</text>
</comment>
<organism evidence="5 6">
    <name type="scientific">Kineosporia babensis</name>
    <dbReference type="NCBI Taxonomy" id="499548"/>
    <lineage>
        <taxon>Bacteria</taxon>
        <taxon>Bacillati</taxon>
        <taxon>Actinomycetota</taxon>
        <taxon>Actinomycetes</taxon>
        <taxon>Kineosporiales</taxon>
        <taxon>Kineosporiaceae</taxon>
        <taxon>Kineosporia</taxon>
    </lineage>
</organism>
<sequence>MSTKIPVLIVGGGGCGLSAANFLADHGVDYLLVERHAGTSTIPKAHYLNQRTMAIYRQHGLDAQMIEQGAPLEKFGQIRWITTLSGEADMDARVVHEMEAFGGGSLRETYARAGALLPVKLPQHRLEPILREHAERRSPGAVRFRHEMKSFRDEGDRIVAQIFDATTGETSTVEAQYMIAADGGRGVGAAVGVQMHGRPSQLNVTTAYFTADLSPWWREGTLITHLLNPYNPEMSTNLIEMGPTWGKHCEEWVLHFPPGDPVQVDQTKVVPRIREVLGLPELVVDLHHVTNWTLESLMADRYRVGRVLLAGDAVHRQPPTVGLGLNTGIQDAHNLAWKLAAVLSGQADDSLLDTYEAERLPIGRQNVAWAVSAASHHQALLEAIGLGHRTPQHLRAANFDAYFDTSPMGETVRARAREMFATHRGGCQAHDMELGFSYEDGALTPDGTPEPARAPLRDVYHPVTRPGHVLPHAWIERDGKRLSTLDLPGPETTLVLITGPEGEAAWRRSAARTGQTFGVDIVVAGIGEGAEFADVEGRWAKLRQMSGTGAVLVRPDQHIAWRCPDLPDNPEEELSIAVAQVLPPALTPALT</sequence>
<dbReference type="Gene3D" id="3.40.30.120">
    <property type="match status" value="1"/>
</dbReference>
<dbReference type="PANTHER" id="PTHR43004">
    <property type="entry name" value="TRK SYSTEM POTASSIUM UPTAKE PROTEIN"/>
    <property type="match status" value="1"/>
</dbReference>
<proteinExistence type="predicted"/>
<dbReference type="GO" id="GO:0016709">
    <property type="term" value="F:oxidoreductase activity, acting on paired donors, with incorporation or reduction of molecular oxygen, NAD(P)H as one donor, and incorporation of one atom of oxygen"/>
    <property type="evidence" value="ECO:0007669"/>
    <property type="project" value="UniProtKB-ARBA"/>
</dbReference>
<dbReference type="Gene3D" id="3.30.9.10">
    <property type="entry name" value="D-Amino Acid Oxidase, subunit A, domain 2"/>
    <property type="match status" value="1"/>
</dbReference>
<dbReference type="PROSITE" id="PS51257">
    <property type="entry name" value="PROKAR_LIPOPROTEIN"/>
    <property type="match status" value="1"/>
</dbReference>
<dbReference type="InterPro" id="IPR050641">
    <property type="entry name" value="RIFMO-like"/>
</dbReference>
<dbReference type="AlphaFoldDB" id="A0A9X1SX25"/>
<reference evidence="5" key="1">
    <citation type="submission" date="2021-11" db="EMBL/GenBank/DDBJ databases">
        <title>Streptomyces corallinus and Kineosporia corallina sp. nov., two new coral-derived marine actinobacteria.</title>
        <authorList>
            <person name="Buangrab K."/>
            <person name="Sutthacheep M."/>
            <person name="Yeemin T."/>
            <person name="Harunari E."/>
            <person name="Igarashi Y."/>
            <person name="Sripreechasak P."/>
            <person name="Kanchanasin P."/>
            <person name="Tanasupawat S."/>
            <person name="Phongsopitanun W."/>
        </authorList>
    </citation>
    <scope>NUCLEOTIDE SEQUENCE</scope>
    <source>
        <strain evidence="5">JCM 31032</strain>
    </source>
</reference>
<evidence type="ECO:0000259" key="4">
    <source>
        <dbReference type="Pfam" id="PF01494"/>
    </source>
</evidence>
<dbReference type="GO" id="GO:0071949">
    <property type="term" value="F:FAD binding"/>
    <property type="evidence" value="ECO:0007669"/>
    <property type="project" value="InterPro"/>
</dbReference>
<protein>
    <submittedName>
        <fullName evidence="5">FAD-dependent monooxygenase</fullName>
    </submittedName>
</protein>
<keyword evidence="2" id="KW-0285">Flavoprotein</keyword>
<keyword evidence="3" id="KW-0274">FAD</keyword>
<accession>A0A9X1SX25</accession>
<name>A0A9X1SX25_9ACTN</name>
<dbReference type="PANTHER" id="PTHR43004:SF19">
    <property type="entry name" value="BINDING MONOOXYGENASE, PUTATIVE (JCVI)-RELATED"/>
    <property type="match status" value="1"/>
</dbReference>
<dbReference type="PRINTS" id="PR00420">
    <property type="entry name" value="RNGMNOXGNASE"/>
</dbReference>
<dbReference type="InterPro" id="IPR002938">
    <property type="entry name" value="FAD-bd"/>
</dbReference>
<evidence type="ECO:0000313" key="6">
    <source>
        <dbReference type="Proteomes" id="UP001138997"/>
    </source>
</evidence>
<evidence type="ECO:0000256" key="3">
    <source>
        <dbReference type="ARBA" id="ARBA00022827"/>
    </source>
</evidence>
<feature type="domain" description="FAD-binding" evidence="4">
    <location>
        <begin position="5"/>
        <end position="369"/>
    </location>
</feature>
<dbReference type="RefSeq" id="WP_231448567.1">
    <property type="nucleotide sequence ID" value="NZ_JAJOMB010000024.1"/>
</dbReference>
<evidence type="ECO:0000256" key="1">
    <source>
        <dbReference type="ARBA" id="ARBA00001974"/>
    </source>
</evidence>
<dbReference type="Pfam" id="PF01494">
    <property type="entry name" value="FAD_binding_3"/>
    <property type="match status" value="1"/>
</dbReference>
<evidence type="ECO:0000256" key="2">
    <source>
        <dbReference type="ARBA" id="ARBA00022630"/>
    </source>
</evidence>
<evidence type="ECO:0000313" key="5">
    <source>
        <dbReference type="EMBL" id="MCD5315747.1"/>
    </source>
</evidence>
<keyword evidence="5" id="KW-0560">Oxidoreductase</keyword>